<gene>
    <name evidence="10" type="ORF">BRM3_11195</name>
</gene>
<feature type="domain" description="EamA" evidence="9">
    <location>
        <begin position="148"/>
        <end position="280"/>
    </location>
</feature>
<dbReference type="InterPro" id="IPR037185">
    <property type="entry name" value="EmrE-like"/>
</dbReference>
<dbReference type="PANTHER" id="PTHR42920:SF11">
    <property type="entry name" value="INNER MEMBRANE PROTEIN YTFF"/>
    <property type="match status" value="1"/>
</dbReference>
<dbReference type="Pfam" id="PF00892">
    <property type="entry name" value="EamA"/>
    <property type="match status" value="1"/>
</dbReference>
<feature type="compositionally biased region" description="Basic and acidic residues" evidence="7">
    <location>
        <begin position="306"/>
        <end position="328"/>
    </location>
</feature>
<evidence type="ECO:0000256" key="7">
    <source>
        <dbReference type="SAM" id="MobiDB-lite"/>
    </source>
</evidence>
<keyword evidence="4 8" id="KW-0812">Transmembrane</keyword>
<feature type="transmembrane region" description="Helical" evidence="8">
    <location>
        <begin position="121"/>
        <end position="142"/>
    </location>
</feature>
<dbReference type="InterPro" id="IPR051258">
    <property type="entry name" value="Diverse_Substrate_Transporter"/>
</dbReference>
<evidence type="ECO:0000256" key="3">
    <source>
        <dbReference type="ARBA" id="ARBA00022475"/>
    </source>
</evidence>
<feature type="transmembrane region" description="Helical" evidence="8">
    <location>
        <begin position="40"/>
        <end position="58"/>
    </location>
</feature>
<evidence type="ECO:0000256" key="2">
    <source>
        <dbReference type="ARBA" id="ARBA00007362"/>
    </source>
</evidence>
<feature type="region of interest" description="Disordered" evidence="7">
    <location>
        <begin position="288"/>
        <end position="362"/>
    </location>
</feature>
<evidence type="ECO:0000256" key="8">
    <source>
        <dbReference type="SAM" id="Phobius"/>
    </source>
</evidence>
<evidence type="ECO:0000259" key="9">
    <source>
        <dbReference type="Pfam" id="PF00892"/>
    </source>
</evidence>
<dbReference type="InterPro" id="IPR000620">
    <property type="entry name" value="EamA_dom"/>
</dbReference>
<feature type="transmembrane region" description="Helical" evidence="8">
    <location>
        <begin position="148"/>
        <end position="166"/>
    </location>
</feature>
<dbReference type="RefSeq" id="WP_263593392.1">
    <property type="nucleotide sequence ID" value="NZ_CP107020.1"/>
</dbReference>
<feature type="transmembrane region" description="Helical" evidence="8">
    <location>
        <begin position="264"/>
        <end position="284"/>
    </location>
</feature>
<dbReference type="PANTHER" id="PTHR42920">
    <property type="entry name" value="OS03G0707200 PROTEIN-RELATED"/>
    <property type="match status" value="1"/>
</dbReference>
<keyword evidence="11" id="KW-1185">Reference proteome</keyword>
<sequence>MSSAPTSRTGMPVAMILGSCVSLQFGAAFAAQLFGSLGSWGVTCLRLGIAAIVLLAIVRPAVHRWDGAQWRAVVLFGVALGAMNGSFYSAIERIPLGAAVAIEFLGPLVLSAVLSRRAADLACVGVALVGVSLFGVESLVGIASLDPLGVVFALTAGVFWACYILTSAQVGQVVPGHGGLAVAVAIGAVALLPLGAGGVARAVVEPHLLLLALGCSLLASVIPYVLELSALRRLPRHVFGILLSLEPAVAALAGLALLGQPITVLGVLAVVLVIAASVGTTLTARREARRPVMAPEASAVGPDGEDMGRGEDEDMGRGEDADTGRGEDAIMTAGSGEASAPEARESRDDARVSCGATARAGG</sequence>
<proteinExistence type="inferred from homology"/>
<comment type="similarity">
    <text evidence="2">Belongs to the EamA transporter family.</text>
</comment>
<dbReference type="SUPFAM" id="SSF103481">
    <property type="entry name" value="Multidrug resistance efflux transporter EmrE"/>
    <property type="match status" value="1"/>
</dbReference>
<dbReference type="EMBL" id="CP107020">
    <property type="protein sequence ID" value="UYG16179.1"/>
    <property type="molecule type" value="Genomic_DNA"/>
</dbReference>
<keyword evidence="6 8" id="KW-0472">Membrane</keyword>
<feature type="transmembrane region" description="Helical" evidence="8">
    <location>
        <begin position="238"/>
        <end position="258"/>
    </location>
</feature>
<evidence type="ECO:0000313" key="11">
    <source>
        <dbReference type="Proteomes" id="UP001164305"/>
    </source>
</evidence>
<comment type="subcellular location">
    <subcellularLocation>
        <location evidence="1">Cell membrane</location>
        <topology evidence="1">Multi-pass membrane protein</topology>
    </subcellularLocation>
</comment>
<evidence type="ECO:0000256" key="4">
    <source>
        <dbReference type="ARBA" id="ARBA00022692"/>
    </source>
</evidence>
<protein>
    <submittedName>
        <fullName evidence="10">EamA family transporter</fullName>
    </submittedName>
</protein>
<evidence type="ECO:0000313" key="10">
    <source>
        <dbReference type="EMBL" id="UYG16179.1"/>
    </source>
</evidence>
<organism evidence="10 11">
    <name type="scientific">Brachybacterium huguangmaarense</name>
    <dbReference type="NCBI Taxonomy" id="1652028"/>
    <lineage>
        <taxon>Bacteria</taxon>
        <taxon>Bacillati</taxon>
        <taxon>Actinomycetota</taxon>
        <taxon>Actinomycetes</taxon>
        <taxon>Micrococcales</taxon>
        <taxon>Dermabacteraceae</taxon>
        <taxon>Brachybacterium</taxon>
    </lineage>
</organism>
<feature type="transmembrane region" description="Helical" evidence="8">
    <location>
        <begin position="70"/>
        <end position="88"/>
    </location>
</feature>
<evidence type="ECO:0000256" key="6">
    <source>
        <dbReference type="ARBA" id="ARBA00023136"/>
    </source>
</evidence>
<keyword evidence="3" id="KW-1003">Cell membrane</keyword>
<evidence type="ECO:0000256" key="1">
    <source>
        <dbReference type="ARBA" id="ARBA00004651"/>
    </source>
</evidence>
<reference evidence="10" key="1">
    <citation type="submission" date="2022-10" db="EMBL/GenBank/DDBJ databases">
        <title>Whole-Genome Sequencing of Brachybacterium huguangmaarense BRM-3, Isolated from Betula schmidtii.</title>
        <authorList>
            <person name="Haam D."/>
        </authorList>
    </citation>
    <scope>NUCLEOTIDE SEQUENCE</scope>
    <source>
        <strain evidence="10">BRM-3</strain>
    </source>
</reference>
<dbReference type="Proteomes" id="UP001164305">
    <property type="component" value="Chromosome"/>
</dbReference>
<feature type="transmembrane region" description="Helical" evidence="8">
    <location>
        <begin position="178"/>
        <end position="196"/>
    </location>
</feature>
<feature type="compositionally biased region" description="Basic and acidic residues" evidence="7">
    <location>
        <begin position="342"/>
        <end position="351"/>
    </location>
</feature>
<evidence type="ECO:0000256" key="5">
    <source>
        <dbReference type="ARBA" id="ARBA00022989"/>
    </source>
</evidence>
<accession>A0ABY6FZN3</accession>
<feature type="transmembrane region" description="Helical" evidence="8">
    <location>
        <begin position="208"/>
        <end position="226"/>
    </location>
</feature>
<name>A0ABY6FZN3_9MICO</name>
<keyword evidence="5 8" id="KW-1133">Transmembrane helix</keyword>
<feature type="transmembrane region" description="Helical" evidence="8">
    <location>
        <begin position="94"/>
        <end position="114"/>
    </location>
</feature>